<proteinExistence type="predicted"/>
<dbReference type="AlphaFoldDB" id="A0A7W9P8R0"/>
<dbReference type="EMBL" id="JACHIT010000001">
    <property type="protein sequence ID" value="MBB5911556.1"/>
    <property type="molecule type" value="Genomic_DNA"/>
</dbReference>
<accession>A0A7W9P8R0</accession>
<keyword evidence="2" id="KW-1185">Reference proteome</keyword>
<dbReference type="RefSeq" id="WP_246829580.1">
    <property type="nucleotide sequence ID" value="NZ_JACHIT010000001.1"/>
</dbReference>
<name>A0A7W9P8R0_9NOCA</name>
<protein>
    <recommendedName>
        <fullName evidence="3">DUF3558 domain-containing protein</fullName>
    </recommendedName>
</protein>
<comment type="caution">
    <text evidence="1">The sequence shown here is derived from an EMBL/GenBank/DDBJ whole genome shotgun (WGS) entry which is preliminary data.</text>
</comment>
<dbReference type="Proteomes" id="UP000540412">
    <property type="component" value="Unassembled WGS sequence"/>
</dbReference>
<evidence type="ECO:0000313" key="2">
    <source>
        <dbReference type="Proteomes" id="UP000540412"/>
    </source>
</evidence>
<evidence type="ECO:0008006" key="3">
    <source>
        <dbReference type="Google" id="ProtNLM"/>
    </source>
</evidence>
<evidence type="ECO:0000313" key="1">
    <source>
        <dbReference type="EMBL" id="MBB5911556.1"/>
    </source>
</evidence>
<dbReference type="Pfam" id="PF12079">
    <property type="entry name" value="DUF3558"/>
    <property type="match status" value="1"/>
</dbReference>
<dbReference type="InterPro" id="IPR024520">
    <property type="entry name" value="DUF3558"/>
</dbReference>
<organism evidence="1 2">
    <name type="scientific">Nocardia transvalensis</name>
    <dbReference type="NCBI Taxonomy" id="37333"/>
    <lineage>
        <taxon>Bacteria</taxon>
        <taxon>Bacillati</taxon>
        <taxon>Actinomycetota</taxon>
        <taxon>Actinomycetes</taxon>
        <taxon>Mycobacteriales</taxon>
        <taxon>Nocardiaceae</taxon>
        <taxon>Nocardia</taxon>
    </lineage>
</organism>
<sequence length="180" mass="18441">MAVGAGVVALVAGCNSDDGGSGGKSTGASASSTIAPDVPAGFDACKLPPEIVQSEELINPRPDTKDGVGGVKWRGCRWVQSDGYGVTIDTTNITLAMIRANPDFTVAEDLPIAGRPALAYRPTGQKTTAEHCLLSVEIKGGTLEISPINPPSSKKTRGQDACDIAKRLADGIVPAIPSTL</sequence>
<gene>
    <name evidence="1" type="ORF">BJY24_000423</name>
</gene>
<reference evidence="1 2" key="1">
    <citation type="submission" date="2020-08" db="EMBL/GenBank/DDBJ databases">
        <title>Sequencing the genomes of 1000 actinobacteria strains.</title>
        <authorList>
            <person name="Klenk H.-P."/>
        </authorList>
    </citation>
    <scope>NUCLEOTIDE SEQUENCE [LARGE SCALE GENOMIC DNA]</scope>
    <source>
        <strain evidence="1 2">DSM 43582</strain>
    </source>
</reference>